<evidence type="ECO:0000313" key="2">
    <source>
        <dbReference type="Proteomes" id="UP001362999"/>
    </source>
</evidence>
<proteinExistence type="predicted"/>
<sequence>MDSVTASEIGLLLGRIPGTDQESKTSLWPPQDIFKSSTWVVRGYLSVRAFKLLESVRKEIFGPVPSLRWRNRGAWNQFFRSVRYNSTLIKEKEFKGVVPSAANFEEGHRLFTKSYPVDWRDMNISDIMILPKAPTVSLDQCAMSCRSMQIETGVDPLLILSVRIIKSVPRGGRILGFETARHLDACWAKRNIVYIKFEKWNL</sequence>
<organism evidence="1 2">
    <name type="scientific">Favolaschia claudopus</name>
    <dbReference type="NCBI Taxonomy" id="2862362"/>
    <lineage>
        <taxon>Eukaryota</taxon>
        <taxon>Fungi</taxon>
        <taxon>Dikarya</taxon>
        <taxon>Basidiomycota</taxon>
        <taxon>Agaricomycotina</taxon>
        <taxon>Agaricomycetes</taxon>
        <taxon>Agaricomycetidae</taxon>
        <taxon>Agaricales</taxon>
        <taxon>Marasmiineae</taxon>
        <taxon>Mycenaceae</taxon>
        <taxon>Favolaschia</taxon>
    </lineage>
</organism>
<reference evidence="1 2" key="1">
    <citation type="journal article" date="2024" name="J Genomics">
        <title>Draft genome sequencing and assembly of Favolaschia claudopus CIRM-BRFM 2984 isolated from oak limbs.</title>
        <authorList>
            <person name="Navarro D."/>
            <person name="Drula E."/>
            <person name="Chaduli D."/>
            <person name="Cazenave R."/>
            <person name="Ahrendt S."/>
            <person name="Wang J."/>
            <person name="Lipzen A."/>
            <person name="Daum C."/>
            <person name="Barry K."/>
            <person name="Grigoriev I.V."/>
            <person name="Favel A."/>
            <person name="Rosso M.N."/>
            <person name="Martin F."/>
        </authorList>
    </citation>
    <scope>NUCLEOTIDE SEQUENCE [LARGE SCALE GENOMIC DNA]</scope>
    <source>
        <strain evidence="1 2">CIRM-BRFM 2984</strain>
    </source>
</reference>
<dbReference type="AlphaFoldDB" id="A0AAV9Z6W7"/>
<gene>
    <name evidence="1" type="ORF">R3P38DRAFT_2812324</name>
</gene>
<keyword evidence="2" id="KW-1185">Reference proteome</keyword>
<name>A0AAV9Z6W7_9AGAR</name>
<protein>
    <submittedName>
        <fullName evidence="1">Uncharacterized protein</fullName>
    </submittedName>
</protein>
<accession>A0AAV9Z6W7</accession>
<evidence type="ECO:0000313" key="1">
    <source>
        <dbReference type="EMBL" id="KAK6974139.1"/>
    </source>
</evidence>
<comment type="caution">
    <text evidence="1">The sequence shown here is derived from an EMBL/GenBank/DDBJ whole genome shotgun (WGS) entry which is preliminary data.</text>
</comment>
<dbReference type="EMBL" id="JAWWNJ010000188">
    <property type="protein sequence ID" value="KAK6974139.1"/>
    <property type="molecule type" value="Genomic_DNA"/>
</dbReference>
<dbReference type="Proteomes" id="UP001362999">
    <property type="component" value="Unassembled WGS sequence"/>
</dbReference>